<dbReference type="HAMAP" id="MF_00022">
    <property type="entry name" value="Glu_tRNA_synth_type1"/>
    <property type="match status" value="1"/>
</dbReference>
<evidence type="ECO:0000259" key="8">
    <source>
        <dbReference type="Pfam" id="PF00749"/>
    </source>
</evidence>
<keyword evidence="2 7" id="KW-0436">Ligase</keyword>
<dbReference type="GO" id="GO:0006424">
    <property type="term" value="P:glutamyl-tRNA aminoacylation"/>
    <property type="evidence" value="ECO:0007669"/>
    <property type="project" value="UniProtKB-UniRule"/>
</dbReference>
<dbReference type="Pfam" id="PF19269">
    <property type="entry name" value="Anticodon_2"/>
    <property type="match status" value="1"/>
</dbReference>
<feature type="domain" description="Aminoacyl-tRNA synthetase class I anticodon-binding" evidence="9">
    <location>
        <begin position="346"/>
        <end position="493"/>
    </location>
</feature>
<evidence type="ECO:0000256" key="3">
    <source>
        <dbReference type="ARBA" id="ARBA00022741"/>
    </source>
</evidence>
<dbReference type="KEGG" id="phm:PSMK_00990"/>
<sequence length="502" mass="53074">MPAASKPVVTRFAPSPTGELHVGGARTALYSWALARRHGGRFLLRFEDTDLARSSAAAADRIRADLAWFGLDWDNEGGVVPRQSERHAAGVYDAAVDTLLSAGRAYERDGAVLFRFGCDTAFEDAVYGCVETPASDNRDFVIRKGVAGGGMPTFHLAVVVDDHDAGVTHVVRGQEHLSNTPKHAALCDALGFDRPVWAHTPSILNPGGSKMSKRDKAKAARLGAAENPRQELVVPGVTPDALAAFLAKDNDDTAIATAIAAALDLALPAVEVADFRRAGYLPGVVANYVALLGWNPGDGRERLSMEEIARAFDLGRVNRANSTFDRAKLAAFSQDTLIAMEPAAFAAALRDHLAAYRAGFLAALGLEKIDAFAALYQQRAVTLDDPASAGRFFVEPPAAYDAKAVKKNLTRQDGAGLAHLAAARDALAGVETFDEARVQAALEALAAERELPHLGAIAQPLRVALTGTAVSPDIAATVALLGREEVLARIDRCVERFSGGGG</sequence>
<comment type="caution">
    <text evidence="7">Lacks conserved residue(s) required for the propagation of feature annotation.</text>
</comment>
<evidence type="ECO:0000256" key="2">
    <source>
        <dbReference type="ARBA" id="ARBA00022598"/>
    </source>
</evidence>
<dbReference type="PRINTS" id="PR00987">
    <property type="entry name" value="TRNASYNTHGLU"/>
</dbReference>
<feature type="short sequence motif" description="'HIGH' region" evidence="7">
    <location>
        <begin position="14"/>
        <end position="24"/>
    </location>
</feature>
<comment type="similarity">
    <text evidence="1 7">Belongs to the class-I aminoacyl-tRNA synthetase family. Glutamate--tRNA ligase type 1 subfamily.</text>
</comment>
<keyword evidence="4 7" id="KW-0067">ATP-binding</keyword>
<dbReference type="Gene3D" id="1.10.10.350">
    <property type="match status" value="1"/>
</dbReference>
<dbReference type="InterPro" id="IPR008925">
    <property type="entry name" value="aa_tRNA-synth_I_cd-bd_sf"/>
</dbReference>
<dbReference type="RefSeq" id="WP_014435478.1">
    <property type="nucleotide sequence ID" value="NC_017080.1"/>
</dbReference>
<keyword evidence="3 7" id="KW-0547">Nucleotide-binding</keyword>
<dbReference type="PANTHER" id="PTHR43311:SF2">
    <property type="entry name" value="GLUTAMATE--TRNA LIGASE, MITOCHONDRIAL-RELATED"/>
    <property type="match status" value="1"/>
</dbReference>
<evidence type="ECO:0000256" key="4">
    <source>
        <dbReference type="ARBA" id="ARBA00022840"/>
    </source>
</evidence>
<evidence type="ECO:0000313" key="10">
    <source>
        <dbReference type="EMBL" id="BAM02258.1"/>
    </source>
</evidence>
<comment type="subcellular location">
    <subcellularLocation>
        <location evidence="7">Cytoplasm</location>
    </subcellularLocation>
</comment>
<dbReference type="HOGENOM" id="CLU_015768_6_1_0"/>
<dbReference type="EMBL" id="AP012338">
    <property type="protein sequence ID" value="BAM02258.1"/>
    <property type="molecule type" value="Genomic_DNA"/>
</dbReference>
<evidence type="ECO:0000313" key="11">
    <source>
        <dbReference type="Proteomes" id="UP000007881"/>
    </source>
</evidence>
<feature type="short sequence motif" description="'KMSKS' region" evidence="7">
    <location>
        <begin position="210"/>
        <end position="214"/>
    </location>
</feature>
<comment type="subunit">
    <text evidence="7">Monomer.</text>
</comment>
<dbReference type="InterPro" id="IPR014729">
    <property type="entry name" value="Rossmann-like_a/b/a_fold"/>
</dbReference>
<dbReference type="OrthoDB" id="9807503at2"/>
<dbReference type="GO" id="GO:0005829">
    <property type="term" value="C:cytosol"/>
    <property type="evidence" value="ECO:0007669"/>
    <property type="project" value="TreeGrafter"/>
</dbReference>
<reference evidence="10 11" key="1">
    <citation type="submission" date="2012-02" db="EMBL/GenBank/DDBJ databases">
        <title>Complete genome sequence of Phycisphaera mikurensis NBRC 102666.</title>
        <authorList>
            <person name="Ankai A."/>
            <person name="Hosoyama A."/>
            <person name="Terui Y."/>
            <person name="Sekine M."/>
            <person name="Fukai R."/>
            <person name="Kato Y."/>
            <person name="Nakamura S."/>
            <person name="Yamada-Narita S."/>
            <person name="Kawakoshi A."/>
            <person name="Fukunaga Y."/>
            <person name="Yamazaki S."/>
            <person name="Fujita N."/>
        </authorList>
    </citation>
    <scope>NUCLEOTIDE SEQUENCE [LARGE SCALE GENOMIC DNA]</scope>
    <source>
        <strain evidence="11">NBRC 102666 / KCTC 22515 / FYK2301M01</strain>
    </source>
</reference>
<dbReference type="SUPFAM" id="SSF48163">
    <property type="entry name" value="An anticodon-binding domain of class I aminoacyl-tRNA synthetases"/>
    <property type="match status" value="1"/>
</dbReference>
<keyword evidence="6 7" id="KW-0030">Aminoacyl-tRNA synthetase</keyword>
<evidence type="ECO:0000256" key="1">
    <source>
        <dbReference type="ARBA" id="ARBA00007894"/>
    </source>
</evidence>
<dbReference type="InterPro" id="IPR000924">
    <property type="entry name" value="Glu/Gln-tRNA-synth"/>
</dbReference>
<dbReference type="InterPro" id="IPR020058">
    <property type="entry name" value="Glu/Gln-tRNA-synth_Ib_cat-dom"/>
</dbReference>
<comment type="function">
    <text evidence="7">Catalyzes the attachment of glutamate to tRNA(Glu) in a two-step reaction: glutamate is first activated by ATP to form Glu-AMP and then transferred to the acceptor end of tRNA(Glu).</text>
</comment>
<dbReference type="Pfam" id="PF00749">
    <property type="entry name" value="tRNA-synt_1c"/>
    <property type="match status" value="2"/>
</dbReference>
<dbReference type="AlphaFoldDB" id="I0IAH0"/>
<dbReference type="InterPro" id="IPR001412">
    <property type="entry name" value="aa-tRNA-synth_I_CS"/>
</dbReference>
<dbReference type="GO" id="GO:0005524">
    <property type="term" value="F:ATP binding"/>
    <property type="evidence" value="ECO:0007669"/>
    <property type="project" value="UniProtKB-UniRule"/>
</dbReference>
<dbReference type="PANTHER" id="PTHR43311">
    <property type="entry name" value="GLUTAMATE--TRNA LIGASE"/>
    <property type="match status" value="1"/>
</dbReference>
<dbReference type="eggNOG" id="COG0008">
    <property type="taxonomic scope" value="Bacteria"/>
</dbReference>
<name>I0IAH0_PHYMF</name>
<dbReference type="InterPro" id="IPR004527">
    <property type="entry name" value="Glu-tRNA-ligase_bac/mito"/>
</dbReference>
<dbReference type="Gene3D" id="3.40.50.620">
    <property type="entry name" value="HUPs"/>
    <property type="match status" value="2"/>
</dbReference>
<keyword evidence="11" id="KW-1185">Reference proteome</keyword>
<evidence type="ECO:0000259" key="9">
    <source>
        <dbReference type="Pfam" id="PF19269"/>
    </source>
</evidence>
<organism evidence="10 11">
    <name type="scientific">Phycisphaera mikurensis (strain NBRC 102666 / KCTC 22515 / FYK2301M01)</name>
    <dbReference type="NCBI Taxonomy" id="1142394"/>
    <lineage>
        <taxon>Bacteria</taxon>
        <taxon>Pseudomonadati</taxon>
        <taxon>Planctomycetota</taxon>
        <taxon>Phycisphaerae</taxon>
        <taxon>Phycisphaerales</taxon>
        <taxon>Phycisphaeraceae</taxon>
        <taxon>Phycisphaera</taxon>
    </lineage>
</organism>
<keyword evidence="7" id="KW-0963">Cytoplasm</keyword>
<proteinExistence type="inferred from homology"/>
<gene>
    <name evidence="7 10" type="primary">gltX</name>
    <name evidence="10" type="ordered locus">PSMK_00990</name>
</gene>
<dbReference type="GO" id="GO:0004818">
    <property type="term" value="F:glutamate-tRNA ligase activity"/>
    <property type="evidence" value="ECO:0007669"/>
    <property type="project" value="UniProtKB-UniRule"/>
</dbReference>
<dbReference type="Gene3D" id="1.10.1160.10">
    <property type="entry name" value="Glutamyl-trna Synthetase, Domain 2"/>
    <property type="match status" value="1"/>
</dbReference>
<comment type="catalytic activity">
    <reaction evidence="7">
        <text>tRNA(Glu) + L-glutamate + ATP = L-glutamyl-tRNA(Glu) + AMP + diphosphate</text>
        <dbReference type="Rhea" id="RHEA:23540"/>
        <dbReference type="Rhea" id="RHEA-COMP:9663"/>
        <dbReference type="Rhea" id="RHEA-COMP:9680"/>
        <dbReference type="ChEBI" id="CHEBI:29985"/>
        <dbReference type="ChEBI" id="CHEBI:30616"/>
        <dbReference type="ChEBI" id="CHEBI:33019"/>
        <dbReference type="ChEBI" id="CHEBI:78442"/>
        <dbReference type="ChEBI" id="CHEBI:78520"/>
        <dbReference type="ChEBI" id="CHEBI:456215"/>
        <dbReference type="EC" id="6.1.1.17"/>
    </reaction>
</comment>
<dbReference type="PROSITE" id="PS00178">
    <property type="entry name" value="AA_TRNA_LIGASE_I"/>
    <property type="match status" value="1"/>
</dbReference>
<feature type="domain" description="Glutamyl/glutaminyl-tRNA synthetase class Ib catalytic" evidence="8">
    <location>
        <begin position="119"/>
        <end position="219"/>
    </location>
</feature>
<accession>I0IAH0</accession>
<dbReference type="GO" id="GO:0000049">
    <property type="term" value="F:tRNA binding"/>
    <property type="evidence" value="ECO:0007669"/>
    <property type="project" value="InterPro"/>
</dbReference>
<dbReference type="SUPFAM" id="SSF52374">
    <property type="entry name" value="Nucleotidylyl transferase"/>
    <property type="match status" value="1"/>
</dbReference>
<dbReference type="InterPro" id="IPR045462">
    <property type="entry name" value="aa-tRNA-synth_I_cd-bd"/>
</dbReference>
<evidence type="ECO:0000256" key="7">
    <source>
        <dbReference type="HAMAP-Rule" id="MF_00022"/>
    </source>
</evidence>
<dbReference type="EC" id="6.1.1.17" evidence="7"/>
<feature type="binding site" evidence="7">
    <location>
        <position position="213"/>
    </location>
    <ligand>
        <name>ATP</name>
        <dbReference type="ChEBI" id="CHEBI:30616"/>
    </ligand>
</feature>
<dbReference type="STRING" id="1142394.PSMK_00990"/>
<dbReference type="InterPro" id="IPR049940">
    <property type="entry name" value="GluQ/Sye"/>
</dbReference>
<feature type="domain" description="Glutamyl/glutaminyl-tRNA synthetase class Ib catalytic" evidence="8">
    <location>
        <begin position="8"/>
        <end position="107"/>
    </location>
</feature>
<evidence type="ECO:0000256" key="5">
    <source>
        <dbReference type="ARBA" id="ARBA00022917"/>
    </source>
</evidence>
<protein>
    <recommendedName>
        <fullName evidence="7">Glutamate--tRNA ligase</fullName>
        <ecNumber evidence="7">6.1.1.17</ecNumber>
    </recommendedName>
    <alternativeName>
        <fullName evidence="7">Glutamyl-tRNA synthetase</fullName>
        <shortName evidence="7">GluRS</shortName>
    </alternativeName>
</protein>
<keyword evidence="5 7" id="KW-0648">Protein biosynthesis</keyword>
<dbReference type="InterPro" id="IPR020751">
    <property type="entry name" value="aa-tRNA-synth_I_codon-bd_sub2"/>
</dbReference>
<dbReference type="Proteomes" id="UP000007881">
    <property type="component" value="Chromosome"/>
</dbReference>
<dbReference type="InterPro" id="IPR020061">
    <property type="entry name" value="Glu_tRNA_lig_a-bdl"/>
</dbReference>
<evidence type="ECO:0000256" key="6">
    <source>
        <dbReference type="ARBA" id="ARBA00023146"/>
    </source>
</evidence>